<protein>
    <recommendedName>
        <fullName evidence="2">DNA polymerase III subunit alpha</fullName>
        <ecNumber evidence="1">2.7.7.7</ecNumber>
    </recommendedName>
</protein>
<evidence type="ECO:0000259" key="8">
    <source>
        <dbReference type="SMART" id="SM00481"/>
    </source>
</evidence>
<dbReference type="AlphaFoldDB" id="A0A556MY52"/>
<dbReference type="InterPro" id="IPR003141">
    <property type="entry name" value="Pol/His_phosphatase_N"/>
</dbReference>
<dbReference type="Gene3D" id="3.20.20.140">
    <property type="entry name" value="Metal-dependent hydrolases"/>
    <property type="match status" value="1"/>
</dbReference>
<dbReference type="EC" id="2.7.7.7" evidence="1"/>
<organism evidence="9 10">
    <name type="scientific">Fluviicola chungangensis</name>
    <dbReference type="NCBI Taxonomy" id="2597671"/>
    <lineage>
        <taxon>Bacteria</taxon>
        <taxon>Pseudomonadati</taxon>
        <taxon>Bacteroidota</taxon>
        <taxon>Flavobacteriia</taxon>
        <taxon>Flavobacteriales</taxon>
        <taxon>Crocinitomicaceae</taxon>
        <taxon>Fluviicola</taxon>
    </lineage>
</organism>
<dbReference type="PANTHER" id="PTHR32294">
    <property type="entry name" value="DNA POLYMERASE III SUBUNIT ALPHA"/>
    <property type="match status" value="1"/>
</dbReference>
<dbReference type="InterPro" id="IPR004013">
    <property type="entry name" value="PHP_dom"/>
</dbReference>
<dbReference type="InterPro" id="IPR029460">
    <property type="entry name" value="DNAPol_HHH"/>
</dbReference>
<reference evidence="9 10" key="1">
    <citation type="submission" date="2019-07" db="EMBL/GenBank/DDBJ databases">
        <authorList>
            <person name="Huq M.A."/>
        </authorList>
    </citation>
    <scope>NUCLEOTIDE SEQUENCE [LARGE SCALE GENOMIC DNA]</scope>
    <source>
        <strain evidence="9 10">MAH-3</strain>
    </source>
</reference>
<dbReference type="PANTHER" id="PTHR32294:SF0">
    <property type="entry name" value="DNA POLYMERASE III SUBUNIT ALPHA"/>
    <property type="match status" value="1"/>
</dbReference>
<dbReference type="Proteomes" id="UP000316008">
    <property type="component" value="Unassembled WGS sequence"/>
</dbReference>
<evidence type="ECO:0000313" key="9">
    <source>
        <dbReference type="EMBL" id="TSJ44847.1"/>
    </source>
</evidence>
<keyword evidence="5" id="KW-0235">DNA replication</keyword>
<feature type="domain" description="Polymerase/histidinol phosphatase N-terminal" evidence="8">
    <location>
        <begin position="4"/>
        <end position="67"/>
    </location>
</feature>
<name>A0A556MY52_9FLAO</name>
<dbReference type="InterPro" id="IPR004805">
    <property type="entry name" value="DnaE2/DnaE/PolC"/>
</dbReference>
<dbReference type="GO" id="GO:0003887">
    <property type="term" value="F:DNA-directed DNA polymerase activity"/>
    <property type="evidence" value="ECO:0007669"/>
    <property type="project" value="UniProtKB-KW"/>
</dbReference>
<evidence type="ECO:0000256" key="2">
    <source>
        <dbReference type="ARBA" id="ARBA00019114"/>
    </source>
</evidence>
<dbReference type="GO" id="GO:0008408">
    <property type="term" value="F:3'-5' exonuclease activity"/>
    <property type="evidence" value="ECO:0007669"/>
    <property type="project" value="InterPro"/>
</dbReference>
<dbReference type="Gene3D" id="1.10.150.870">
    <property type="match status" value="1"/>
</dbReference>
<dbReference type="RefSeq" id="WP_144332961.1">
    <property type="nucleotide sequence ID" value="NZ_VLPL01000004.1"/>
</dbReference>
<dbReference type="OrthoDB" id="9803237at2"/>
<evidence type="ECO:0000256" key="1">
    <source>
        <dbReference type="ARBA" id="ARBA00012417"/>
    </source>
</evidence>
<dbReference type="InterPro" id="IPR040982">
    <property type="entry name" value="DNA_pol3_finger"/>
</dbReference>
<sequence>MVNIHSCYSLKYGMVDPEELVLWGVNSGYERIALTDINNTSGVLNFVRYSRENGRTPVVGVDFRNGISCCYIILARNNEGFLEINRFLSKHTHEETSFPVKAPRLTNCVVIYPWGKEPEKLETYEFIGIAAHQLNRFRMNREKGSDKYLALSSMTFRSKRDFNTHRLLRAIDQNVLLSKLSPEEQSREDAVFLDRENLINRYEEFGELVLRSEEILKTCSIEFEFAPQAVSQNLALYTDSRENDLTLIRSLCEKGLKHRYDVSTPEIQERIEKEINVIDEKNYVTYFLIAWDIITYAKSKGYYYVGRGSGANSLVAYLLGITDVDPLELDLYFERFINLYRQNPPDFDIDFSWRDRDDVIQYMFDRFEHTALICTYNTFQYKATVRELGKVFGLPKTDIDMLSGDKNLGHKADPIQELVLKYSKLIAGLPSHLSVHAGGMIISEKPINYFTATFLTSKGYKTTQFSMIESEDVGLYKFDILSQRGLGKIRDTLDVIAYNQPARPPHDIHDVRKFIIDDKINKLLREARAIGCFYVESPGMRMLMIKLRTNTYLELVAASSIIRPGVASSGMMREYILRHRDPERIKEAHPVLLDIMPDTYGVMVYQEDVIKVANQFGGLDLAESDVLRRGMSGKFRSRDEFLLVRDKFFENSRKRGHSEKDIREIWRQIESFAGYAFSKGHSASYAVESYQCLYLKAYYPLEYMVATINNFGGFYRTEVYVLEAKKLGGTIEAPCINRSRAETIIQGTIIYLGFQHIAGIELKHLERLVRERELSGEFTGFNDLLQRIVLPLEQLLLLIRVGALRSFGVPKKELMWNAHLNFHKVLVKSDDQPQLFLTEQRQFVFPELSETAFEEAFEHLELLDFPLCNPFDLLEEQPTDCVLAKSLSNYINRKIGVCGYLIAVKKIVSSKNQIVHFGTLFDREGEQLDTVHFQDAALKYPFRGRGIYTVYGKVTEEFGHFTIEVEEMEKVPYREDVRYIT</sequence>
<dbReference type="NCBIfam" id="TIGR00594">
    <property type="entry name" value="polc"/>
    <property type="match status" value="1"/>
</dbReference>
<keyword evidence="4" id="KW-0548">Nucleotidyltransferase</keyword>
<dbReference type="CDD" id="cd04485">
    <property type="entry name" value="DnaE_OBF"/>
    <property type="match status" value="1"/>
</dbReference>
<dbReference type="InterPro" id="IPR016195">
    <property type="entry name" value="Pol/histidinol_Pase-like"/>
</dbReference>
<dbReference type="Pfam" id="PF14579">
    <property type="entry name" value="HHH_6"/>
    <property type="match status" value="1"/>
</dbReference>
<dbReference type="GO" id="GO:0006260">
    <property type="term" value="P:DNA replication"/>
    <property type="evidence" value="ECO:0007669"/>
    <property type="project" value="UniProtKB-KW"/>
</dbReference>
<dbReference type="SUPFAM" id="SSF89550">
    <property type="entry name" value="PHP domain-like"/>
    <property type="match status" value="1"/>
</dbReference>
<evidence type="ECO:0000256" key="4">
    <source>
        <dbReference type="ARBA" id="ARBA00022695"/>
    </source>
</evidence>
<accession>A0A556MY52</accession>
<keyword evidence="3" id="KW-0808">Transferase</keyword>
<evidence type="ECO:0000256" key="7">
    <source>
        <dbReference type="ARBA" id="ARBA00049244"/>
    </source>
</evidence>
<dbReference type="Pfam" id="PF17657">
    <property type="entry name" value="DNA_pol3_finger"/>
    <property type="match status" value="1"/>
</dbReference>
<comment type="catalytic activity">
    <reaction evidence="7">
        <text>DNA(n) + a 2'-deoxyribonucleoside 5'-triphosphate = DNA(n+1) + diphosphate</text>
        <dbReference type="Rhea" id="RHEA:22508"/>
        <dbReference type="Rhea" id="RHEA-COMP:17339"/>
        <dbReference type="Rhea" id="RHEA-COMP:17340"/>
        <dbReference type="ChEBI" id="CHEBI:33019"/>
        <dbReference type="ChEBI" id="CHEBI:61560"/>
        <dbReference type="ChEBI" id="CHEBI:173112"/>
        <dbReference type="EC" id="2.7.7.7"/>
    </reaction>
</comment>
<keyword evidence="6" id="KW-0239">DNA-directed DNA polymerase</keyword>
<proteinExistence type="predicted"/>
<evidence type="ECO:0000256" key="3">
    <source>
        <dbReference type="ARBA" id="ARBA00022679"/>
    </source>
</evidence>
<keyword evidence="10" id="KW-1185">Reference proteome</keyword>
<dbReference type="SMART" id="SM00481">
    <property type="entry name" value="POLIIIAc"/>
    <property type="match status" value="1"/>
</dbReference>
<dbReference type="InterPro" id="IPR011708">
    <property type="entry name" value="DNA_pol3_alpha_NTPase_dom"/>
</dbReference>
<dbReference type="Pfam" id="PF07733">
    <property type="entry name" value="DNA_pol3_alpha"/>
    <property type="match status" value="1"/>
</dbReference>
<gene>
    <name evidence="9" type="ORF">FO442_09625</name>
</gene>
<evidence type="ECO:0000256" key="6">
    <source>
        <dbReference type="ARBA" id="ARBA00022932"/>
    </source>
</evidence>
<evidence type="ECO:0000313" key="10">
    <source>
        <dbReference type="Proteomes" id="UP000316008"/>
    </source>
</evidence>
<dbReference type="EMBL" id="VLPL01000004">
    <property type="protein sequence ID" value="TSJ44847.1"/>
    <property type="molecule type" value="Genomic_DNA"/>
</dbReference>
<comment type="caution">
    <text evidence="9">The sequence shown here is derived from an EMBL/GenBank/DDBJ whole genome shotgun (WGS) entry which is preliminary data.</text>
</comment>
<evidence type="ECO:0000256" key="5">
    <source>
        <dbReference type="ARBA" id="ARBA00022705"/>
    </source>
</evidence>
<dbReference type="Pfam" id="PF02811">
    <property type="entry name" value="PHP"/>
    <property type="match status" value="1"/>
</dbReference>